<comment type="caution">
    <text evidence="1">The sequence shown here is derived from an EMBL/GenBank/DDBJ whole genome shotgun (WGS) entry which is preliminary data.</text>
</comment>
<dbReference type="AlphaFoldDB" id="A0A8H5APE6"/>
<proteinExistence type="predicted"/>
<evidence type="ECO:0000313" key="1">
    <source>
        <dbReference type="EMBL" id="KAF5268502.1"/>
    </source>
</evidence>
<protein>
    <submittedName>
        <fullName evidence="1">Uncharacterized protein</fullName>
    </submittedName>
</protein>
<evidence type="ECO:0000313" key="2">
    <source>
        <dbReference type="Proteomes" id="UP000558688"/>
    </source>
</evidence>
<organism evidence="1 2">
    <name type="scientific">Fusarium oxysporum</name>
    <name type="common">Fusarium vascular wilt</name>
    <dbReference type="NCBI Taxonomy" id="5507"/>
    <lineage>
        <taxon>Eukaryota</taxon>
        <taxon>Fungi</taxon>
        <taxon>Dikarya</taxon>
        <taxon>Ascomycota</taxon>
        <taxon>Pezizomycotina</taxon>
        <taxon>Sordariomycetes</taxon>
        <taxon>Hypocreomycetidae</taxon>
        <taxon>Hypocreales</taxon>
        <taxon>Nectriaceae</taxon>
        <taxon>Fusarium</taxon>
        <taxon>Fusarium oxysporum species complex</taxon>
    </lineage>
</organism>
<gene>
    <name evidence="1" type="ORF">FOXYS1_615</name>
</gene>
<name>A0A8H5APE6_FUSOX</name>
<reference evidence="1" key="1">
    <citation type="submission" date="2020-02" db="EMBL/GenBank/DDBJ databases">
        <title>Identification and distribution of gene clusters putatively required for synthesis of sphingolipid metabolism inhibitors in phylogenetically diverse species of the filamentous fungus Fusarium.</title>
        <authorList>
            <person name="Kim H.-S."/>
            <person name="Busman M."/>
            <person name="Brown D.W."/>
            <person name="Divon H."/>
            <person name="Uhlig S."/>
            <person name="Proctor R.H."/>
        </authorList>
    </citation>
    <scope>NUCLEOTIDE SEQUENCE [LARGE SCALE GENOMIC DNA]</scope>
    <source>
        <strain evidence="1">NRRL 39464</strain>
    </source>
</reference>
<sequence length="299" mass="36006">MFSGAIVRPDWYHRVTDLVRDRFAREEANLWDEDSQTRPEDYDEDLSDYRDDRVSDKEIDQNNPADLMCAEMKQERRDRKRELRTYKKWDDEKGKMRQKELRPWKSYEEVTTKKDIELEMHCVSEIKDALARVQSIDETPPPLKLGLMRMFKLWSIDHIKHCPYELAPTRYIEFDAPFYEWDNYSQEQRLPLRAERNSGHMYLLAEDVCSIDKFTPSEYRSTKTHNLGTSEEPVYIQFFDDNYLTLKISRETVFSNCEEDIPGNAPSFFTYYGICERYMVDKEKQEYEEWETEEESGEE</sequence>
<dbReference type="EMBL" id="JAAFOW010000094">
    <property type="protein sequence ID" value="KAF5268502.1"/>
    <property type="molecule type" value="Genomic_DNA"/>
</dbReference>
<accession>A0A8H5APE6</accession>
<dbReference type="Proteomes" id="UP000558688">
    <property type="component" value="Unassembled WGS sequence"/>
</dbReference>